<evidence type="ECO:0000256" key="2">
    <source>
        <dbReference type="SAM" id="Phobius"/>
    </source>
</evidence>
<evidence type="ECO:0000313" key="3">
    <source>
        <dbReference type="EMBL" id="SBT01813.1"/>
    </source>
</evidence>
<organism evidence="3 4">
    <name type="scientific">Plasmodium ovale curtisi</name>
    <dbReference type="NCBI Taxonomy" id="864141"/>
    <lineage>
        <taxon>Eukaryota</taxon>
        <taxon>Sar</taxon>
        <taxon>Alveolata</taxon>
        <taxon>Apicomplexa</taxon>
        <taxon>Aconoidasida</taxon>
        <taxon>Haemosporida</taxon>
        <taxon>Plasmodiidae</taxon>
        <taxon>Plasmodium</taxon>
        <taxon>Plasmodium (Plasmodium)</taxon>
    </lineage>
</organism>
<evidence type="ECO:0000256" key="1">
    <source>
        <dbReference type="SAM" id="Coils"/>
    </source>
</evidence>
<dbReference type="EMBL" id="FLQV01002757">
    <property type="protein sequence ID" value="SBT01813.1"/>
    <property type="molecule type" value="Genomic_DNA"/>
</dbReference>
<feature type="coiled-coil region" evidence="1">
    <location>
        <begin position="226"/>
        <end position="253"/>
    </location>
</feature>
<gene>
    <name evidence="3" type="ORF">POVCU1_069760</name>
</gene>
<proteinExistence type="predicted"/>
<dbReference type="AlphaFoldDB" id="A0A1A8X992"/>
<name>A0A1A8X992_PLAOA</name>
<keyword evidence="2" id="KW-0812">Transmembrane</keyword>
<evidence type="ECO:0000313" key="4">
    <source>
        <dbReference type="Proteomes" id="UP000078546"/>
    </source>
</evidence>
<feature type="transmembrane region" description="Helical" evidence="2">
    <location>
        <begin position="196"/>
        <end position="221"/>
    </location>
</feature>
<sequence length="267" mass="30248">MNNSADDINKINKYNKEKIFYQFSENHKRIKKHIMDFTTEKCKQLVGSGSLGSSLSSGIADICDCFGTNPSDGNEKCKCDDFTNNQELQNAITKIKNCSGTNSDLTVSMPSSLSFLTNSCYLDSLSDILSSLKNDELCNVDVSAFKNQGQQMLTYVRGLGGTVNGALQFVQKIKNVFASAKQFFLRIIEKFPGYDILLPVGMLIFILIVIIGIFYTIIKLFRCIFCRPRKENKEDYNEQMKQLQEQYNRTLQTSAQVNRFLLGYQNV</sequence>
<reference evidence="4" key="1">
    <citation type="submission" date="2016-05" db="EMBL/GenBank/DDBJ databases">
        <authorList>
            <person name="Naeem Raeece"/>
        </authorList>
    </citation>
    <scope>NUCLEOTIDE SEQUENCE [LARGE SCALE GENOMIC DNA]</scope>
</reference>
<keyword evidence="2" id="KW-1133">Transmembrane helix</keyword>
<keyword evidence="2" id="KW-0472">Membrane</keyword>
<dbReference type="Proteomes" id="UP000078546">
    <property type="component" value="Unassembled WGS sequence"/>
</dbReference>
<accession>A0A1A8X992</accession>
<protein>
    <submittedName>
        <fullName evidence="3">Uncharacterized protein</fullName>
    </submittedName>
</protein>
<keyword evidence="1" id="KW-0175">Coiled coil</keyword>